<protein>
    <recommendedName>
        <fullName evidence="6">DUF1707 domain-containing protein</fullName>
    </recommendedName>
</protein>
<keyword evidence="8" id="KW-1185">Reference proteome</keyword>
<evidence type="ECO:0000256" key="3">
    <source>
        <dbReference type="ARBA" id="ARBA00022989"/>
    </source>
</evidence>
<evidence type="ECO:0000313" key="8">
    <source>
        <dbReference type="Proteomes" id="UP000527616"/>
    </source>
</evidence>
<comment type="caution">
    <text evidence="7">The sequence shown here is derived from an EMBL/GenBank/DDBJ whole genome shotgun (WGS) entry which is preliminary data.</text>
</comment>
<evidence type="ECO:0000259" key="6">
    <source>
        <dbReference type="Pfam" id="PF08044"/>
    </source>
</evidence>
<feature type="transmembrane region" description="Helical" evidence="5">
    <location>
        <begin position="97"/>
        <end position="118"/>
    </location>
</feature>
<proteinExistence type="predicted"/>
<sequence length="197" mass="21870">MGAMNEYAGQNQRVGHLERERAEQYLSEAYAQGRIDEDEFERRIDRTLNARTRGDLNAAFADLVPVTAQYFGPHPAYRPTPPRDSVELPGAKGAAGIAHLLPFVSWIIGPAFVYAVSSPGSYARREAAKSFNWTLFSSALFFALGMLGIWFVPDVLLALAWFAWVALTVIGAVKAFAGENWTNPLLRVIPWKPLTEK</sequence>
<dbReference type="RefSeq" id="WP_179443878.1">
    <property type="nucleotide sequence ID" value="NZ_JACBZS010000001.1"/>
</dbReference>
<evidence type="ECO:0000313" key="7">
    <source>
        <dbReference type="EMBL" id="NYI69857.1"/>
    </source>
</evidence>
<dbReference type="Pfam" id="PF08044">
    <property type="entry name" value="DUF1707"/>
    <property type="match status" value="1"/>
</dbReference>
<reference evidence="7 8" key="1">
    <citation type="submission" date="2020-07" db="EMBL/GenBank/DDBJ databases">
        <title>Sequencing the genomes of 1000 actinobacteria strains.</title>
        <authorList>
            <person name="Klenk H.-P."/>
        </authorList>
    </citation>
    <scope>NUCLEOTIDE SEQUENCE [LARGE SCALE GENOMIC DNA]</scope>
    <source>
        <strain evidence="7 8">DSM 103164</strain>
    </source>
</reference>
<dbReference type="EMBL" id="JACBZS010000001">
    <property type="protein sequence ID" value="NYI69857.1"/>
    <property type="molecule type" value="Genomic_DNA"/>
</dbReference>
<feature type="transmembrane region" description="Helical" evidence="5">
    <location>
        <begin position="130"/>
        <end position="152"/>
    </location>
</feature>
<accession>A0A7Z0D6L9</accession>
<feature type="transmembrane region" description="Helical" evidence="5">
    <location>
        <begin position="158"/>
        <end position="177"/>
    </location>
</feature>
<organism evidence="7 8">
    <name type="scientific">Naumannella cuiyingiana</name>
    <dbReference type="NCBI Taxonomy" id="1347891"/>
    <lineage>
        <taxon>Bacteria</taxon>
        <taxon>Bacillati</taxon>
        <taxon>Actinomycetota</taxon>
        <taxon>Actinomycetes</taxon>
        <taxon>Propionibacteriales</taxon>
        <taxon>Propionibacteriaceae</taxon>
        <taxon>Naumannella</taxon>
    </lineage>
</organism>
<keyword evidence="2 5" id="KW-0812">Transmembrane</keyword>
<gene>
    <name evidence="7" type="ORF">GGQ54_000417</name>
</gene>
<dbReference type="InterPro" id="IPR012551">
    <property type="entry name" value="DUF1707_SHOCT-like"/>
</dbReference>
<dbReference type="Pfam" id="PF09685">
    <property type="entry name" value="MamF_MmsF"/>
    <property type="match status" value="1"/>
</dbReference>
<dbReference type="AlphaFoldDB" id="A0A7Z0D6L9"/>
<name>A0A7Z0D6L9_9ACTN</name>
<evidence type="ECO:0000256" key="5">
    <source>
        <dbReference type="SAM" id="Phobius"/>
    </source>
</evidence>
<comment type="subcellular location">
    <subcellularLocation>
        <location evidence="1">Membrane</location>
        <topology evidence="1">Multi-pass membrane protein</topology>
    </subcellularLocation>
</comment>
<dbReference type="Proteomes" id="UP000527616">
    <property type="component" value="Unassembled WGS sequence"/>
</dbReference>
<feature type="domain" description="DUF1707" evidence="6">
    <location>
        <begin position="13"/>
        <end position="63"/>
    </location>
</feature>
<keyword evidence="4 5" id="KW-0472">Membrane</keyword>
<keyword evidence="3 5" id="KW-1133">Transmembrane helix</keyword>
<evidence type="ECO:0000256" key="4">
    <source>
        <dbReference type="ARBA" id="ARBA00023136"/>
    </source>
</evidence>
<evidence type="ECO:0000256" key="2">
    <source>
        <dbReference type="ARBA" id="ARBA00022692"/>
    </source>
</evidence>
<dbReference type="InterPro" id="IPR019109">
    <property type="entry name" value="MamF_MmsF"/>
</dbReference>
<evidence type="ECO:0000256" key="1">
    <source>
        <dbReference type="ARBA" id="ARBA00004141"/>
    </source>
</evidence>